<evidence type="ECO:0000313" key="3">
    <source>
        <dbReference type="EMBL" id="KAJ3256275.1"/>
    </source>
</evidence>
<name>A0AAD5Y2M9_9FUNG</name>
<dbReference type="Proteomes" id="UP001210925">
    <property type="component" value="Unassembled WGS sequence"/>
</dbReference>
<evidence type="ECO:0000256" key="1">
    <source>
        <dbReference type="SAM" id="Coils"/>
    </source>
</evidence>
<feature type="region of interest" description="Disordered" evidence="2">
    <location>
        <begin position="128"/>
        <end position="174"/>
    </location>
</feature>
<reference evidence="3" key="1">
    <citation type="submission" date="2020-05" db="EMBL/GenBank/DDBJ databases">
        <title>Phylogenomic resolution of chytrid fungi.</title>
        <authorList>
            <person name="Stajich J.E."/>
            <person name="Amses K."/>
            <person name="Simmons R."/>
            <person name="Seto K."/>
            <person name="Myers J."/>
            <person name="Bonds A."/>
            <person name="Quandt C.A."/>
            <person name="Barry K."/>
            <person name="Liu P."/>
            <person name="Grigoriev I."/>
            <person name="Longcore J.E."/>
            <person name="James T.Y."/>
        </authorList>
    </citation>
    <scope>NUCLEOTIDE SEQUENCE</scope>
    <source>
        <strain evidence="3">PLAUS21</strain>
    </source>
</reference>
<dbReference type="PANTHER" id="PTHR38489">
    <property type="entry name" value="HISTONE CHAPERONE DOMAIN-CONTAINING PROTEIN"/>
    <property type="match status" value="1"/>
</dbReference>
<evidence type="ECO:0000313" key="4">
    <source>
        <dbReference type="Proteomes" id="UP001210925"/>
    </source>
</evidence>
<feature type="compositionally biased region" description="Acidic residues" evidence="2">
    <location>
        <begin position="143"/>
        <end position="174"/>
    </location>
</feature>
<accession>A0AAD5Y2M9</accession>
<comment type="caution">
    <text evidence="3">The sequence shown here is derived from an EMBL/GenBank/DDBJ whole genome shotgun (WGS) entry which is preliminary data.</text>
</comment>
<dbReference type="GO" id="GO:0000492">
    <property type="term" value="P:box C/D snoRNP assembly"/>
    <property type="evidence" value="ECO:0007669"/>
    <property type="project" value="InterPro"/>
</dbReference>
<proteinExistence type="predicted"/>
<dbReference type="AlphaFoldDB" id="A0AAD5Y2M9"/>
<dbReference type="EMBL" id="JADGKB010000053">
    <property type="protein sequence ID" value="KAJ3256275.1"/>
    <property type="molecule type" value="Genomic_DNA"/>
</dbReference>
<evidence type="ECO:0000256" key="2">
    <source>
        <dbReference type="SAM" id="MobiDB-lite"/>
    </source>
</evidence>
<organism evidence="3 4">
    <name type="scientific">Boothiomyces macroporosus</name>
    <dbReference type="NCBI Taxonomy" id="261099"/>
    <lineage>
        <taxon>Eukaryota</taxon>
        <taxon>Fungi</taxon>
        <taxon>Fungi incertae sedis</taxon>
        <taxon>Chytridiomycota</taxon>
        <taxon>Chytridiomycota incertae sedis</taxon>
        <taxon>Chytridiomycetes</taxon>
        <taxon>Rhizophydiales</taxon>
        <taxon>Terramycetaceae</taxon>
        <taxon>Boothiomyces</taxon>
    </lineage>
</organism>
<dbReference type="InterPro" id="IPR027921">
    <property type="entry name" value="NOPCHAP1"/>
</dbReference>
<protein>
    <submittedName>
        <fullName evidence="3">Uncharacterized protein</fullName>
    </submittedName>
</protein>
<gene>
    <name evidence="3" type="ORF">HK103_005638</name>
</gene>
<keyword evidence="1" id="KW-0175">Coiled coil</keyword>
<dbReference type="Pfam" id="PF15370">
    <property type="entry name" value="NOPCHAP1"/>
    <property type="match status" value="1"/>
</dbReference>
<feature type="coiled-coil region" evidence="1">
    <location>
        <begin position="59"/>
        <end position="89"/>
    </location>
</feature>
<dbReference type="PANTHER" id="PTHR38489:SF1">
    <property type="entry name" value="HISTONE CHAPERONE DOMAIN-CONTAINING PROTEIN"/>
    <property type="match status" value="1"/>
</dbReference>
<sequence>MEINENGIPIESLIQDINENRVPIESLIQEEERKRKREDVPSMLYVNKPKTFKPNSDVLSKVQSFLPELEKSNKELEEKIKQNVDVNLEKVDGQYIQMDLECGVFDLKEGEYQYDSTLVQPEDQEEQKLLLGNERQVEIKEVSEEEYEEDEYESESEDNDDGSEYEPSEDSYAE</sequence>
<keyword evidence="4" id="KW-1185">Reference proteome</keyword>